<evidence type="ECO:0000256" key="1">
    <source>
        <dbReference type="ARBA" id="ARBA00022801"/>
    </source>
</evidence>
<dbReference type="EMBL" id="CP097635">
    <property type="protein sequence ID" value="URI06104.1"/>
    <property type="molecule type" value="Genomic_DNA"/>
</dbReference>
<name>A0ABY4S4F3_AQUTE</name>
<dbReference type="InterPro" id="IPR050300">
    <property type="entry name" value="GDXG_lipolytic_enzyme"/>
</dbReference>
<dbReference type="Gene3D" id="3.40.50.1820">
    <property type="entry name" value="alpha/beta hydrolase"/>
    <property type="match status" value="1"/>
</dbReference>
<feature type="domain" description="Alpha/beta hydrolase fold-3" evidence="2">
    <location>
        <begin position="118"/>
        <end position="323"/>
    </location>
</feature>
<organism evidence="3 4">
    <name type="scientific">Aquincola tertiaricarbonis</name>
    <dbReference type="NCBI Taxonomy" id="391953"/>
    <lineage>
        <taxon>Bacteria</taxon>
        <taxon>Pseudomonadati</taxon>
        <taxon>Pseudomonadota</taxon>
        <taxon>Betaproteobacteria</taxon>
        <taxon>Burkholderiales</taxon>
        <taxon>Sphaerotilaceae</taxon>
        <taxon>Aquincola</taxon>
    </lineage>
</organism>
<dbReference type="GO" id="GO:0016787">
    <property type="term" value="F:hydrolase activity"/>
    <property type="evidence" value="ECO:0007669"/>
    <property type="project" value="UniProtKB-KW"/>
</dbReference>
<dbReference type="InterPro" id="IPR013094">
    <property type="entry name" value="AB_hydrolase_3"/>
</dbReference>
<dbReference type="PANTHER" id="PTHR48081">
    <property type="entry name" value="AB HYDROLASE SUPERFAMILY PROTEIN C4A8.06C"/>
    <property type="match status" value="1"/>
</dbReference>
<keyword evidence="4" id="KW-1185">Reference proteome</keyword>
<gene>
    <name evidence="3" type="ORF">MW290_09180</name>
</gene>
<evidence type="ECO:0000259" key="2">
    <source>
        <dbReference type="Pfam" id="PF07859"/>
    </source>
</evidence>
<dbReference type="InterPro" id="IPR029058">
    <property type="entry name" value="AB_hydrolase_fold"/>
</dbReference>
<proteinExistence type="predicted"/>
<dbReference type="SUPFAM" id="SSF53474">
    <property type="entry name" value="alpha/beta-Hydrolases"/>
    <property type="match status" value="1"/>
</dbReference>
<keyword evidence="1 3" id="KW-0378">Hydrolase</keyword>
<evidence type="ECO:0000313" key="4">
    <source>
        <dbReference type="Proteomes" id="UP001056201"/>
    </source>
</evidence>
<dbReference type="PANTHER" id="PTHR48081:SF8">
    <property type="entry name" value="ALPHA_BETA HYDROLASE FOLD-3 DOMAIN-CONTAINING PROTEIN-RELATED"/>
    <property type="match status" value="1"/>
</dbReference>
<evidence type="ECO:0000313" key="3">
    <source>
        <dbReference type="EMBL" id="URI06104.1"/>
    </source>
</evidence>
<dbReference type="RefSeq" id="WP_250194369.1">
    <property type="nucleotide sequence ID" value="NZ_CP097635.1"/>
</dbReference>
<dbReference type="Proteomes" id="UP001056201">
    <property type="component" value="Chromosome 1"/>
</dbReference>
<sequence length="362" mass="38321">MNHPANPPVDEHGKPNPIVNAVSNAVAALRADDDQLDLAEAHEALGPKAIEKLTVQEARAQPTVADAVRALLQREGKPTDPQALVPGVRSSDLQVEGAAGPLPATLYTPPGSGPFPLVLYFHGGGWVIADRHVYDGGARGLCAQSGAIVLSVDYRQAPEHKFPAAWDDALAAYRWLIAHASRLGGDPTRLALAGESAGGNLAMATAIAARDAALRQPLHVVSVYPVAQTSLNTESYLENAIAKPLNRAMVKWFVDHLINHENELKDTRLQLIEADLGRLPPVTLINARLDPLRSDGAKLEHALRAAGNAVERREYEGVAHEFFGAAAVLEKAREAQAYAGARLRQAFAAAAPSAAATTATGL</sequence>
<accession>A0ABY4S4F3</accession>
<reference evidence="3" key="1">
    <citation type="submission" date="2022-05" db="EMBL/GenBank/DDBJ databases">
        <title>An RpoN-dependent PEP-CTERM gene is involved in floc formation of an Aquincola tertiaricarbonis strain.</title>
        <authorList>
            <person name="Qiu D."/>
            <person name="Xia M."/>
        </authorList>
    </citation>
    <scope>NUCLEOTIDE SEQUENCE</scope>
    <source>
        <strain evidence="3">RN12</strain>
    </source>
</reference>
<protein>
    <submittedName>
        <fullName evidence="3">Alpha/beta hydrolase</fullName>
    </submittedName>
</protein>
<dbReference type="Pfam" id="PF07859">
    <property type="entry name" value="Abhydrolase_3"/>
    <property type="match status" value="1"/>
</dbReference>